<evidence type="ECO:0000313" key="2">
    <source>
        <dbReference type="EMBL" id="ODN68528.1"/>
    </source>
</evidence>
<evidence type="ECO:0000313" key="3">
    <source>
        <dbReference type="Proteomes" id="UP000094622"/>
    </source>
</evidence>
<dbReference type="AlphaFoldDB" id="A0A1E3GWU3"/>
<protein>
    <submittedName>
        <fullName evidence="2">Uncharacterized protein</fullName>
    </submittedName>
</protein>
<dbReference type="RefSeq" id="WP_069308322.1">
    <property type="nucleotide sequence ID" value="NZ_MCRJ01000165.1"/>
</dbReference>
<feature type="transmembrane region" description="Helical" evidence="1">
    <location>
        <begin position="27"/>
        <end position="53"/>
    </location>
</feature>
<reference evidence="2 3" key="1">
    <citation type="submission" date="2016-07" db="EMBL/GenBank/DDBJ databases">
        <title>Draft Genome Sequence of Methylobrevis pamukkalensis PK2.</title>
        <authorList>
            <person name="Vasilenko O.V."/>
            <person name="Doronina N.V."/>
            <person name="Shmareva M.N."/>
            <person name="Tarlachkov S.V."/>
            <person name="Mustakhimov I."/>
            <person name="Trotsenko Y.A."/>
        </authorList>
    </citation>
    <scope>NUCLEOTIDE SEQUENCE [LARGE SCALE GENOMIC DNA]</scope>
    <source>
        <strain evidence="2 3">PK2</strain>
    </source>
</reference>
<keyword evidence="1" id="KW-0812">Transmembrane</keyword>
<proteinExistence type="predicted"/>
<dbReference type="Proteomes" id="UP000094622">
    <property type="component" value="Unassembled WGS sequence"/>
</dbReference>
<keyword evidence="1" id="KW-0472">Membrane</keyword>
<keyword evidence="1" id="KW-1133">Transmembrane helix</keyword>
<name>A0A1E3GWU3_9HYPH</name>
<organism evidence="2 3">
    <name type="scientific">Methylobrevis pamukkalensis</name>
    <dbReference type="NCBI Taxonomy" id="1439726"/>
    <lineage>
        <taxon>Bacteria</taxon>
        <taxon>Pseudomonadati</taxon>
        <taxon>Pseudomonadota</taxon>
        <taxon>Alphaproteobacteria</taxon>
        <taxon>Hyphomicrobiales</taxon>
        <taxon>Pleomorphomonadaceae</taxon>
        <taxon>Methylobrevis</taxon>
    </lineage>
</organism>
<dbReference type="EMBL" id="MCRJ01000165">
    <property type="protein sequence ID" value="ODN68528.1"/>
    <property type="molecule type" value="Genomic_DNA"/>
</dbReference>
<gene>
    <name evidence="2" type="ORF">A6302_04180</name>
</gene>
<evidence type="ECO:0000256" key="1">
    <source>
        <dbReference type="SAM" id="Phobius"/>
    </source>
</evidence>
<keyword evidence="3" id="KW-1185">Reference proteome</keyword>
<comment type="caution">
    <text evidence="2">The sequence shown here is derived from an EMBL/GenBank/DDBJ whole genome shotgun (WGS) entry which is preliminary data.</text>
</comment>
<accession>A0A1E3GWU3</accession>
<sequence>MIDVAWIEATALARALAAAPMLYAAASTVHLIGIATLVGSILAVDLRLLGLLAPGWMRPFRR</sequence>